<protein>
    <submittedName>
        <fullName evidence="3">OmpA family protein</fullName>
    </submittedName>
</protein>
<dbReference type="InterPro" id="IPR006665">
    <property type="entry name" value="OmpA-like"/>
</dbReference>
<sequence>MNKNNGGLSSSLGAAARALALVLIALSLFACKSTQQKTTAAPLSFADAVRTAANSLMNQVKKQEGVTGMAVGIATGKTVFMLDPVVDANTAEVNQASLAVEKILREEAAKVSDRYVFVPLTLENYDGAKYVVSGAMLYSAFTDGEKAGKDKMYKLALAVIERKSGKVVASSDAWISDKKIDVTPVAAYQDSPMYLKDKRVEGQIETAQMSPGQQADPNYFDSLPTASLLTEADAAYEAEKLEQALGMYKAASLRPDGQIMKTYAGLYQTNRRLRKFSEAEVAFGQLVNIGYQNNNISTKLFFGVASTDFINDAELRAQYAIWLRQIAKLFARSSGCLIIAGHSSHSGSANFNEQLSLQRATAVQKIMQKDFPQIQQRSKPIGYGWKENIIGSGTDDLQDAIDRRVEFKISECGKL</sequence>
<name>A0ABU6K9I9_9RHOO</name>
<gene>
    <name evidence="3" type="ORF">VVD49_21395</name>
</gene>
<dbReference type="Proteomes" id="UP001331561">
    <property type="component" value="Unassembled WGS sequence"/>
</dbReference>
<evidence type="ECO:0000313" key="4">
    <source>
        <dbReference type="Proteomes" id="UP001331561"/>
    </source>
</evidence>
<dbReference type="EMBL" id="JAYXHS010000005">
    <property type="protein sequence ID" value="MEC5388302.1"/>
    <property type="molecule type" value="Genomic_DNA"/>
</dbReference>
<feature type="domain" description="OmpA-like" evidence="2">
    <location>
        <begin position="297"/>
        <end position="413"/>
    </location>
</feature>
<dbReference type="InterPro" id="IPR036737">
    <property type="entry name" value="OmpA-like_sf"/>
</dbReference>
<keyword evidence="4" id="KW-1185">Reference proteome</keyword>
<organism evidence="3 4">
    <name type="scientific">Uliginosibacterium silvisoli</name>
    <dbReference type="NCBI Taxonomy" id="3114758"/>
    <lineage>
        <taxon>Bacteria</taxon>
        <taxon>Pseudomonadati</taxon>
        <taxon>Pseudomonadota</taxon>
        <taxon>Betaproteobacteria</taxon>
        <taxon>Rhodocyclales</taxon>
        <taxon>Zoogloeaceae</taxon>
        <taxon>Uliginosibacterium</taxon>
    </lineage>
</organism>
<evidence type="ECO:0000313" key="3">
    <source>
        <dbReference type="EMBL" id="MEC5388302.1"/>
    </source>
</evidence>
<comment type="caution">
    <text evidence="3">The sequence shown here is derived from an EMBL/GenBank/DDBJ whole genome shotgun (WGS) entry which is preliminary data.</text>
</comment>
<evidence type="ECO:0000259" key="2">
    <source>
        <dbReference type="PROSITE" id="PS51123"/>
    </source>
</evidence>
<dbReference type="Pfam" id="PF00691">
    <property type="entry name" value="OmpA"/>
    <property type="match status" value="1"/>
</dbReference>
<dbReference type="PROSITE" id="PS51257">
    <property type="entry name" value="PROKAR_LIPOPROTEIN"/>
    <property type="match status" value="1"/>
</dbReference>
<evidence type="ECO:0000256" key="1">
    <source>
        <dbReference type="PROSITE-ProRule" id="PRU00473"/>
    </source>
</evidence>
<accession>A0ABU6K9I9</accession>
<dbReference type="PROSITE" id="PS51123">
    <property type="entry name" value="OMPA_2"/>
    <property type="match status" value="1"/>
</dbReference>
<reference evidence="3 4" key="1">
    <citation type="submission" date="2024-01" db="EMBL/GenBank/DDBJ databases">
        <title>Uliginosibacterium soil sp. nov.</title>
        <authorList>
            <person name="Lv Y."/>
        </authorList>
    </citation>
    <scope>NUCLEOTIDE SEQUENCE [LARGE SCALE GENOMIC DNA]</scope>
    <source>
        <strain evidence="3 4">H3</strain>
    </source>
</reference>
<proteinExistence type="predicted"/>
<dbReference type="Gene3D" id="3.30.1330.60">
    <property type="entry name" value="OmpA-like domain"/>
    <property type="match status" value="1"/>
</dbReference>
<dbReference type="SUPFAM" id="SSF103088">
    <property type="entry name" value="OmpA-like"/>
    <property type="match status" value="1"/>
</dbReference>
<keyword evidence="1" id="KW-0472">Membrane</keyword>
<dbReference type="RefSeq" id="WP_327601274.1">
    <property type="nucleotide sequence ID" value="NZ_JAYXHS010000005.1"/>
</dbReference>